<dbReference type="AlphaFoldDB" id="A0A0F8VEQ4"/>
<organism evidence="1">
    <name type="scientific">marine sediment metagenome</name>
    <dbReference type="NCBI Taxonomy" id="412755"/>
    <lineage>
        <taxon>unclassified sequences</taxon>
        <taxon>metagenomes</taxon>
        <taxon>ecological metagenomes</taxon>
    </lineage>
</organism>
<evidence type="ECO:0000313" key="1">
    <source>
        <dbReference type="EMBL" id="KKK42963.1"/>
    </source>
</evidence>
<reference evidence="1" key="1">
    <citation type="journal article" date="2015" name="Nature">
        <title>Complex archaea that bridge the gap between prokaryotes and eukaryotes.</title>
        <authorList>
            <person name="Spang A."/>
            <person name="Saw J.H."/>
            <person name="Jorgensen S.L."/>
            <person name="Zaremba-Niedzwiedzka K."/>
            <person name="Martijn J."/>
            <person name="Lind A.E."/>
            <person name="van Eijk R."/>
            <person name="Schleper C."/>
            <person name="Guy L."/>
            <person name="Ettema T.J."/>
        </authorList>
    </citation>
    <scope>NUCLEOTIDE SEQUENCE</scope>
</reference>
<proteinExistence type="predicted"/>
<accession>A0A0F8VEQ4</accession>
<sequence>MQTVKEYTADIIDNFEKRMANKGHSDKIDPFWIHGLKYHAGQIDEELKKCDLEGIIAHSMRFGFNQHALALSMHRKGVEEMSGDLMFNSDIITKLVARELWNNCNCTRN</sequence>
<protein>
    <submittedName>
        <fullName evidence="1">Uncharacterized protein</fullName>
    </submittedName>
</protein>
<name>A0A0F8VEQ4_9ZZZZ</name>
<comment type="caution">
    <text evidence="1">The sequence shown here is derived from an EMBL/GenBank/DDBJ whole genome shotgun (WGS) entry which is preliminary data.</text>
</comment>
<dbReference type="EMBL" id="LAZR01070288">
    <property type="protein sequence ID" value="KKK42963.1"/>
    <property type="molecule type" value="Genomic_DNA"/>
</dbReference>
<gene>
    <name evidence="1" type="ORF">LCGC14_3169200</name>
</gene>